<reference evidence="9" key="1">
    <citation type="journal article" date="2014" name="Int. J. Syst. Evol. Microbiol.">
        <title>Complete genome of a new Firmicutes species belonging to the dominant human colonic microbiota ('Ruminococcus bicirculans') reveals two chromosomes and a selective capacity to utilize plant glucans.</title>
        <authorList>
            <consortium name="NISC Comparative Sequencing Program"/>
            <person name="Wegmann U."/>
            <person name="Louis P."/>
            <person name="Goesmann A."/>
            <person name="Henrissat B."/>
            <person name="Duncan S.H."/>
            <person name="Flint H.J."/>
        </authorList>
    </citation>
    <scope>NUCLEOTIDE SEQUENCE</scope>
    <source>
        <strain evidence="9">NBRC 107169</strain>
    </source>
</reference>
<dbReference type="InterPro" id="IPR036249">
    <property type="entry name" value="Thioredoxin-like_sf"/>
</dbReference>
<comment type="caution">
    <text evidence="9">The sequence shown here is derived from an EMBL/GenBank/DDBJ whole genome shotgun (WGS) entry which is preliminary data.</text>
</comment>
<keyword evidence="10" id="KW-1185">Reference proteome</keyword>
<evidence type="ECO:0000259" key="8">
    <source>
        <dbReference type="PROSITE" id="PS51352"/>
    </source>
</evidence>
<keyword evidence="2" id="KW-0813">Transport</keyword>
<dbReference type="Gene3D" id="3.40.30.10">
    <property type="entry name" value="Glutaredoxin"/>
    <property type="match status" value="1"/>
</dbReference>
<keyword evidence="3" id="KW-0249">Electron transport</keyword>
<evidence type="ECO:0000256" key="4">
    <source>
        <dbReference type="ARBA" id="ARBA00023157"/>
    </source>
</evidence>
<dbReference type="PRINTS" id="PR00421">
    <property type="entry name" value="THIOREDOXIN"/>
</dbReference>
<reference evidence="9" key="2">
    <citation type="submission" date="2023-01" db="EMBL/GenBank/DDBJ databases">
        <title>Draft genome sequence of Maritalea porphyrae strain NBRC 107169.</title>
        <authorList>
            <person name="Sun Q."/>
            <person name="Mori K."/>
        </authorList>
    </citation>
    <scope>NUCLEOTIDE SEQUENCE</scope>
    <source>
        <strain evidence="9">NBRC 107169</strain>
    </source>
</reference>
<sequence length="107" mass="11664">MLKDVNDNNFATEVLQSDQPVLVDFWAEWCAPCKAMDPILEQAAGDLDGKVKLVKLNCADNPSTMSQYGVRNMPTYLLFKGGEVADIKVGATLSHVGLVKWLEGHAA</sequence>
<dbReference type="PROSITE" id="PS51352">
    <property type="entry name" value="THIOREDOXIN_2"/>
    <property type="match status" value="1"/>
</dbReference>
<dbReference type="Pfam" id="PF00085">
    <property type="entry name" value="Thioredoxin"/>
    <property type="match status" value="1"/>
</dbReference>
<dbReference type="PIRSF" id="PIRSF000077">
    <property type="entry name" value="Thioredoxin"/>
    <property type="match status" value="1"/>
</dbReference>
<evidence type="ECO:0000256" key="6">
    <source>
        <dbReference type="NCBIfam" id="TIGR01068"/>
    </source>
</evidence>
<dbReference type="PANTHER" id="PTHR45663">
    <property type="entry name" value="GEO12009P1"/>
    <property type="match status" value="1"/>
</dbReference>
<dbReference type="EMBL" id="BSNI01000002">
    <property type="protein sequence ID" value="GLQ17155.1"/>
    <property type="molecule type" value="Genomic_DNA"/>
</dbReference>
<evidence type="ECO:0000256" key="3">
    <source>
        <dbReference type="ARBA" id="ARBA00022982"/>
    </source>
</evidence>
<dbReference type="PANTHER" id="PTHR45663:SF11">
    <property type="entry name" value="GEO12009P1"/>
    <property type="match status" value="1"/>
</dbReference>
<accession>A0ABQ5UQV4</accession>
<evidence type="ECO:0000256" key="1">
    <source>
        <dbReference type="ARBA" id="ARBA00008987"/>
    </source>
</evidence>
<evidence type="ECO:0000313" key="10">
    <source>
        <dbReference type="Proteomes" id="UP001161405"/>
    </source>
</evidence>
<dbReference type="CDD" id="cd02947">
    <property type="entry name" value="TRX_family"/>
    <property type="match status" value="1"/>
</dbReference>
<evidence type="ECO:0000256" key="7">
    <source>
        <dbReference type="PIRNR" id="PIRNR000077"/>
    </source>
</evidence>
<evidence type="ECO:0000313" key="9">
    <source>
        <dbReference type="EMBL" id="GLQ17155.1"/>
    </source>
</evidence>
<evidence type="ECO:0000256" key="2">
    <source>
        <dbReference type="ARBA" id="ARBA00022448"/>
    </source>
</evidence>
<organism evidence="9 10">
    <name type="scientific">Maritalea porphyrae</name>
    <dbReference type="NCBI Taxonomy" id="880732"/>
    <lineage>
        <taxon>Bacteria</taxon>
        <taxon>Pseudomonadati</taxon>
        <taxon>Pseudomonadota</taxon>
        <taxon>Alphaproteobacteria</taxon>
        <taxon>Hyphomicrobiales</taxon>
        <taxon>Devosiaceae</taxon>
        <taxon>Maritalea</taxon>
    </lineage>
</organism>
<dbReference type="Proteomes" id="UP001161405">
    <property type="component" value="Unassembled WGS sequence"/>
</dbReference>
<dbReference type="InterPro" id="IPR013766">
    <property type="entry name" value="Thioredoxin_domain"/>
</dbReference>
<dbReference type="InterPro" id="IPR017937">
    <property type="entry name" value="Thioredoxin_CS"/>
</dbReference>
<comment type="similarity">
    <text evidence="1 7">Belongs to the thioredoxin family.</text>
</comment>
<dbReference type="InterPro" id="IPR005746">
    <property type="entry name" value="Thioredoxin"/>
</dbReference>
<dbReference type="NCBIfam" id="TIGR01068">
    <property type="entry name" value="thioredoxin"/>
    <property type="match status" value="1"/>
</dbReference>
<feature type="domain" description="Thioredoxin" evidence="8">
    <location>
        <begin position="1"/>
        <end position="107"/>
    </location>
</feature>
<evidence type="ECO:0000256" key="5">
    <source>
        <dbReference type="ARBA" id="ARBA00023284"/>
    </source>
</evidence>
<protein>
    <recommendedName>
        <fullName evidence="6 7">Thioredoxin</fullName>
    </recommendedName>
</protein>
<name>A0ABQ5UQV4_9HYPH</name>
<dbReference type="SUPFAM" id="SSF52833">
    <property type="entry name" value="Thioredoxin-like"/>
    <property type="match status" value="1"/>
</dbReference>
<gene>
    <name evidence="9" type="primary">trxA_2</name>
    <name evidence="9" type="ORF">GCM10007879_14040</name>
</gene>
<dbReference type="RefSeq" id="WP_284363094.1">
    <property type="nucleotide sequence ID" value="NZ_BSNI01000002.1"/>
</dbReference>
<keyword evidence="5" id="KW-0676">Redox-active center</keyword>
<proteinExistence type="inferred from homology"/>
<keyword evidence="4" id="KW-1015">Disulfide bond</keyword>
<dbReference type="PROSITE" id="PS00194">
    <property type="entry name" value="THIOREDOXIN_1"/>
    <property type="match status" value="1"/>
</dbReference>